<feature type="region of interest" description="Disordered" evidence="1">
    <location>
        <begin position="126"/>
        <end position="156"/>
    </location>
</feature>
<evidence type="ECO:0000313" key="3">
    <source>
        <dbReference type="Proteomes" id="UP000054032"/>
    </source>
</evidence>
<dbReference type="RefSeq" id="XP_007689279.1">
    <property type="nucleotide sequence ID" value="XM_007691089.1"/>
</dbReference>
<dbReference type="AlphaFoldDB" id="W6ZKU8"/>
<dbReference type="OrthoDB" id="10443880at2759"/>
<feature type="region of interest" description="Disordered" evidence="1">
    <location>
        <begin position="47"/>
        <end position="103"/>
    </location>
</feature>
<dbReference type="HOGENOM" id="CLU_1686251_0_0_1"/>
<organism evidence="2 3">
    <name type="scientific">Bipolaris oryzae ATCC 44560</name>
    <dbReference type="NCBI Taxonomy" id="930090"/>
    <lineage>
        <taxon>Eukaryota</taxon>
        <taxon>Fungi</taxon>
        <taxon>Dikarya</taxon>
        <taxon>Ascomycota</taxon>
        <taxon>Pezizomycotina</taxon>
        <taxon>Dothideomycetes</taxon>
        <taxon>Pleosporomycetidae</taxon>
        <taxon>Pleosporales</taxon>
        <taxon>Pleosporineae</taxon>
        <taxon>Pleosporaceae</taxon>
        <taxon>Bipolaris</taxon>
    </lineage>
</organism>
<keyword evidence="3" id="KW-1185">Reference proteome</keyword>
<reference evidence="2 3" key="1">
    <citation type="journal article" date="2013" name="PLoS Genet.">
        <title>Comparative genome structure, secondary metabolite, and effector coding capacity across Cochliobolus pathogens.</title>
        <authorList>
            <person name="Condon B.J."/>
            <person name="Leng Y."/>
            <person name="Wu D."/>
            <person name="Bushley K.E."/>
            <person name="Ohm R.A."/>
            <person name="Otillar R."/>
            <person name="Martin J."/>
            <person name="Schackwitz W."/>
            <person name="Grimwood J."/>
            <person name="MohdZainudin N."/>
            <person name="Xue C."/>
            <person name="Wang R."/>
            <person name="Manning V.A."/>
            <person name="Dhillon B."/>
            <person name="Tu Z.J."/>
            <person name="Steffenson B.J."/>
            <person name="Salamov A."/>
            <person name="Sun H."/>
            <person name="Lowry S."/>
            <person name="LaButti K."/>
            <person name="Han J."/>
            <person name="Copeland A."/>
            <person name="Lindquist E."/>
            <person name="Barry K."/>
            <person name="Schmutz J."/>
            <person name="Baker S.E."/>
            <person name="Ciuffetti L.M."/>
            <person name="Grigoriev I.V."/>
            <person name="Zhong S."/>
            <person name="Turgeon B.G."/>
        </authorList>
    </citation>
    <scope>NUCLEOTIDE SEQUENCE [LARGE SCALE GENOMIC DNA]</scope>
    <source>
        <strain evidence="2 3">ATCC 44560</strain>
    </source>
</reference>
<dbReference type="KEGG" id="bor:COCMIDRAFT_98859"/>
<feature type="compositionally biased region" description="Low complexity" evidence="1">
    <location>
        <begin position="131"/>
        <end position="145"/>
    </location>
</feature>
<protein>
    <submittedName>
        <fullName evidence="2">Uncharacterized protein</fullName>
    </submittedName>
</protein>
<evidence type="ECO:0000313" key="2">
    <source>
        <dbReference type="EMBL" id="EUC44191.1"/>
    </source>
</evidence>
<feature type="compositionally biased region" description="Basic and acidic residues" evidence="1">
    <location>
        <begin position="47"/>
        <end position="60"/>
    </location>
</feature>
<sequence length="156" mass="17311">MAPNLTPSDPRNVVWITLCDKQMAELEEFQKGVEVAKAEFFKNIEKKREDLTTTHQREKNAFLNKEQANGTGTALPKKSGDRPRQTPASTFRASLYRSTPQACPVKQTTSDVINLCSDEDEPVFLEQRNVSTSSSSAPASGPALSRDNSKPSKVRR</sequence>
<name>W6ZKU8_COCMI</name>
<dbReference type="GeneID" id="19129347"/>
<accession>W6ZKU8</accession>
<dbReference type="EMBL" id="KI964009">
    <property type="protein sequence ID" value="EUC44191.1"/>
    <property type="molecule type" value="Genomic_DNA"/>
</dbReference>
<feature type="compositionally biased region" description="Polar residues" evidence="1">
    <location>
        <begin position="86"/>
        <end position="103"/>
    </location>
</feature>
<gene>
    <name evidence="2" type="ORF">COCMIDRAFT_98859</name>
</gene>
<dbReference type="Proteomes" id="UP000054032">
    <property type="component" value="Unassembled WGS sequence"/>
</dbReference>
<proteinExistence type="predicted"/>
<evidence type="ECO:0000256" key="1">
    <source>
        <dbReference type="SAM" id="MobiDB-lite"/>
    </source>
</evidence>